<dbReference type="Gene3D" id="1.20.120.1770">
    <property type="match status" value="1"/>
</dbReference>
<gene>
    <name evidence="14" type="ORF">NliqN6_4057</name>
</gene>
<evidence type="ECO:0000313" key="15">
    <source>
        <dbReference type="Proteomes" id="UP000620104"/>
    </source>
</evidence>
<dbReference type="CDD" id="cd08761">
    <property type="entry name" value="Cyt_b561_CYB561D2_like"/>
    <property type="match status" value="1"/>
</dbReference>
<reference evidence="14" key="1">
    <citation type="submission" date="2020-07" db="EMBL/GenBank/DDBJ databases">
        <title>Draft Genome Sequence of a Deep-Sea Yeast, Naganishia (Cryptococcus) liquefaciens strain N6.</title>
        <authorList>
            <person name="Han Y.W."/>
            <person name="Kajitani R."/>
            <person name="Morimoto H."/>
            <person name="Parhat M."/>
            <person name="Tsubouchi H."/>
            <person name="Bakenova O."/>
            <person name="Ogata M."/>
            <person name="Argunhan B."/>
            <person name="Aoki R."/>
            <person name="Kajiwara S."/>
            <person name="Itoh T."/>
            <person name="Iwasaki H."/>
        </authorList>
    </citation>
    <scope>NUCLEOTIDE SEQUENCE</scope>
    <source>
        <strain evidence="14">N6</strain>
    </source>
</reference>
<proteinExistence type="predicted"/>
<evidence type="ECO:0000256" key="9">
    <source>
        <dbReference type="ARBA" id="ARBA00023004"/>
    </source>
</evidence>
<feature type="transmembrane region" description="Helical" evidence="12">
    <location>
        <begin position="102"/>
        <end position="123"/>
    </location>
</feature>
<dbReference type="PROSITE" id="PS50939">
    <property type="entry name" value="CYTOCHROME_B561"/>
    <property type="match status" value="1"/>
</dbReference>
<evidence type="ECO:0000256" key="8">
    <source>
        <dbReference type="ARBA" id="ARBA00022989"/>
    </source>
</evidence>
<feature type="transmembrane region" description="Helical" evidence="12">
    <location>
        <begin position="246"/>
        <end position="266"/>
    </location>
</feature>
<dbReference type="PANTHER" id="PTHR15422">
    <property type="entry name" value="OS05G0565100 PROTEIN"/>
    <property type="match status" value="1"/>
</dbReference>
<keyword evidence="6" id="KW-0479">Metal-binding</keyword>
<feature type="transmembrane region" description="Helical" evidence="12">
    <location>
        <begin position="221"/>
        <end position="240"/>
    </location>
</feature>
<accession>A0A8H3YFF0</accession>
<sequence>MSFMPQETDPLLADPNRPSKTQNPPRSVDPNDPQAHIDASSELDSDDEAMGTWGTRDERSKWRQRVDYFALGCILLGAVLFVGVVWYVVLDTQMKAGHLGPFVYHPTSQSLGIAFAVLSIQSLQSTTSPAGSRLKERAWKQHQVLLVAFAFPLFALGSSAIIYNKVKHHAPHFQSLHGKLGLVTLTWMVIQALAGALAHHFAPTYGVKATRFYSVHRASGYLLIPLIAVTAFTASYTDWIKTHSKFGVRVIGFDVGLLLVAIGVVLRIR</sequence>
<dbReference type="InterPro" id="IPR045150">
    <property type="entry name" value="CYB561D1/2"/>
</dbReference>
<dbReference type="PANTHER" id="PTHR15422:SF45">
    <property type="entry name" value="CYTOCHROME B561 DOMAIN-CONTAINING PROTEIN"/>
    <property type="match status" value="1"/>
</dbReference>
<evidence type="ECO:0000256" key="10">
    <source>
        <dbReference type="ARBA" id="ARBA00023136"/>
    </source>
</evidence>
<feature type="domain" description="Cytochrome b561" evidence="13">
    <location>
        <begin position="71"/>
        <end position="269"/>
    </location>
</feature>
<feature type="region of interest" description="Disordered" evidence="11">
    <location>
        <begin position="1"/>
        <end position="54"/>
    </location>
</feature>
<evidence type="ECO:0000256" key="7">
    <source>
        <dbReference type="ARBA" id="ARBA00022982"/>
    </source>
</evidence>
<keyword evidence="8 12" id="KW-1133">Transmembrane helix</keyword>
<protein>
    <recommendedName>
        <fullName evidence="13">Cytochrome b561 domain-containing protein</fullName>
    </recommendedName>
</protein>
<dbReference type="GO" id="GO:0140575">
    <property type="term" value="F:transmembrane monodehydroascorbate reductase activity"/>
    <property type="evidence" value="ECO:0007669"/>
    <property type="project" value="InterPro"/>
</dbReference>
<evidence type="ECO:0000256" key="12">
    <source>
        <dbReference type="SAM" id="Phobius"/>
    </source>
</evidence>
<evidence type="ECO:0000256" key="11">
    <source>
        <dbReference type="SAM" id="MobiDB-lite"/>
    </source>
</evidence>
<evidence type="ECO:0000256" key="5">
    <source>
        <dbReference type="ARBA" id="ARBA00022692"/>
    </source>
</evidence>
<evidence type="ECO:0000259" key="13">
    <source>
        <dbReference type="PROSITE" id="PS50939"/>
    </source>
</evidence>
<keyword evidence="3" id="KW-0813">Transport</keyword>
<evidence type="ECO:0000256" key="3">
    <source>
        <dbReference type="ARBA" id="ARBA00022448"/>
    </source>
</evidence>
<keyword evidence="5 12" id="KW-0812">Transmembrane</keyword>
<dbReference type="EMBL" id="BLZA01000023">
    <property type="protein sequence ID" value="GHJ87655.1"/>
    <property type="molecule type" value="Genomic_DNA"/>
</dbReference>
<dbReference type="GO" id="GO:0046872">
    <property type="term" value="F:metal ion binding"/>
    <property type="evidence" value="ECO:0007669"/>
    <property type="project" value="UniProtKB-KW"/>
</dbReference>
<feature type="transmembrane region" description="Helical" evidence="12">
    <location>
        <begin position="182"/>
        <end position="201"/>
    </location>
</feature>
<keyword evidence="15" id="KW-1185">Reference proteome</keyword>
<comment type="cofactor">
    <cofactor evidence="1">
        <name>heme b</name>
        <dbReference type="ChEBI" id="CHEBI:60344"/>
    </cofactor>
</comment>
<dbReference type="Pfam" id="PF03188">
    <property type="entry name" value="Cytochrom_B561"/>
    <property type="match status" value="1"/>
</dbReference>
<evidence type="ECO:0000256" key="6">
    <source>
        <dbReference type="ARBA" id="ARBA00022723"/>
    </source>
</evidence>
<comment type="subcellular location">
    <subcellularLocation>
        <location evidence="2">Membrane</location>
        <topology evidence="2">Multi-pass membrane protein</topology>
    </subcellularLocation>
</comment>
<feature type="transmembrane region" description="Helical" evidence="12">
    <location>
        <begin position="68"/>
        <end position="90"/>
    </location>
</feature>
<evidence type="ECO:0000256" key="2">
    <source>
        <dbReference type="ARBA" id="ARBA00004141"/>
    </source>
</evidence>
<dbReference type="InterPro" id="IPR006593">
    <property type="entry name" value="Cyt_b561/ferric_Rdtase_TM"/>
</dbReference>
<keyword evidence="7" id="KW-0249">Electron transport</keyword>
<dbReference type="GO" id="GO:0016020">
    <property type="term" value="C:membrane"/>
    <property type="evidence" value="ECO:0007669"/>
    <property type="project" value="UniProtKB-SubCell"/>
</dbReference>
<dbReference type="SMART" id="SM00665">
    <property type="entry name" value="B561"/>
    <property type="match status" value="1"/>
</dbReference>
<keyword evidence="4" id="KW-0349">Heme</keyword>
<feature type="transmembrane region" description="Helical" evidence="12">
    <location>
        <begin position="144"/>
        <end position="162"/>
    </location>
</feature>
<dbReference type="AlphaFoldDB" id="A0A8H3YFF0"/>
<organism evidence="14 15">
    <name type="scientific">Naganishia liquefaciens</name>
    <dbReference type="NCBI Taxonomy" id="104408"/>
    <lineage>
        <taxon>Eukaryota</taxon>
        <taxon>Fungi</taxon>
        <taxon>Dikarya</taxon>
        <taxon>Basidiomycota</taxon>
        <taxon>Agaricomycotina</taxon>
        <taxon>Tremellomycetes</taxon>
        <taxon>Filobasidiales</taxon>
        <taxon>Filobasidiaceae</taxon>
        <taxon>Naganishia</taxon>
    </lineage>
</organism>
<evidence type="ECO:0000256" key="1">
    <source>
        <dbReference type="ARBA" id="ARBA00001970"/>
    </source>
</evidence>
<evidence type="ECO:0000256" key="4">
    <source>
        <dbReference type="ARBA" id="ARBA00022617"/>
    </source>
</evidence>
<dbReference type="Proteomes" id="UP000620104">
    <property type="component" value="Unassembled WGS sequence"/>
</dbReference>
<evidence type="ECO:0000313" key="14">
    <source>
        <dbReference type="EMBL" id="GHJ87655.1"/>
    </source>
</evidence>
<keyword evidence="10 12" id="KW-0472">Membrane</keyword>
<name>A0A8H3YFF0_9TREE</name>
<comment type="caution">
    <text evidence="14">The sequence shown here is derived from an EMBL/GenBank/DDBJ whole genome shotgun (WGS) entry which is preliminary data.</text>
</comment>
<keyword evidence="9" id="KW-0408">Iron</keyword>
<dbReference type="OrthoDB" id="432881at2759"/>